<sequence>MYKNKSRTSVYKITNSGCSRRYFSWFARFCLGYSLRYFAALSAPDMGSSPILLPILSAIRIFHSIRVSGSDALSTS</sequence>
<keyword evidence="2" id="KW-1185">Reference proteome</keyword>
<organism evidence="1 2">
    <name type="scientific">Pristionchus mayeri</name>
    <dbReference type="NCBI Taxonomy" id="1317129"/>
    <lineage>
        <taxon>Eukaryota</taxon>
        <taxon>Metazoa</taxon>
        <taxon>Ecdysozoa</taxon>
        <taxon>Nematoda</taxon>
        <taxon>Chromadorea</taxon>
        <taxon>Rhabditida</taxon>
        <taxon>Rhabditina</taxon>
        <taxon>Diplogasteromorpha</taxon>
        <taxon>Diplogasteroidea</taxon>
        <taxon>Neodiplogasteridae</taxon>
        <taxon>Pristionchus</taxon>
    </lineage>
</organism>
<feature type="non-terminal residue" evidence="1">
    <location>
        <position position="76"/>
    </location>
</feature>
<protein>
    <submittedName>
        <fullName evidence="1">Uncharacterized protein</fullName>
    </submittedName>
</protein>
<evidence type="ECO:0000313" key="2">
    <source>
        <dbReference type="Proteomes" id="UP001328107"/>
    </source>
</evidence>
<reference evidence="2" key="1">
    <citation type="submission" date="2022-10" db="EMBL/GenBank/DDBJ databases">
        <title>Genome assembly of Pristionchus species.</title>
        <authorList>
            <person name="Yoshida K."/>
            <person name="Sommer R.J."/>
        </authorList>
    </citation>
    <scope>NUCLEOTIDE SEQUENCE [LARGE SCALE GENOMIC DNA]</scope>
    <source>
        <strain evidence="2">RS5460</strain>
    </source>
</reference>
<dbReference type="AlphaFoldDB" id="A0AAN5CZK9"/>
<name>A0AAN5CZK9_9BILA</name>
<dbReference type="EMBL" id="BTRK01000005">
    <property type="protein sequence ID" value="GMR53636.1"/>
    <property type="molecule type" value="Genomic_DNA"/>
</dbReference>
<accession>A0AAN5CZK9</accession>
<proteinExistence type="predicted"/>
<evidence type="ECO:0000313" key="1">
    <source>
        <dbReference type="EMBL" id="GMR53636.1"/>
    </source>
</evidence>
<comment type="caution">
    <text evidence="1">The sequence shown here is derived from an EMBL/GenBank/DDBJ whole genome shotgun (WGS) entry which is preliminary data.</text>
</comment>
<gene>
    <name evidence="1" type="ORF">PMAYCL1PPCAC_23831</name>
</gene>
<dbReference type="Proteomes" id="UP001328107">
    <property type="component" value="Unassembled WGS sequence"/>
</dbReference>